<evidence type="ECO:0000313" key="3">
    <source>
        <dbReference type="Proteomes" id="UP001341840"/>
    </source>
</evidence>
<evidence type="ECO:0000313" key="1">
    <source>
        <dbReference type="EMBL" id="MED6142576.1"/>
    </source>
</evidence>
<keyword evidence="3" id="KW-1185">Reference proteome</keyword>
<protein>
    <submittedName>
        <fullName evidence="2">Uncharacterized protein</fullName>
    </submittedName>
</protein>
<evidence type="ECO:0000313" key="2">
    <source>
        <dbReference type="EMBL" id="MED6191241.1"/>
    </source>
</evidence>
<accession>A0ABU6X0G6</accession>
<dbReference type="Proteomes" id="UP001341840">
    <property type="component" value="Unassembled WGS sequence"/>
</dbReference>
<organism evidence="2 3">
    <name type="scientific">Stylosanthes scabra</name>
    <dbReference type="NCBI Taxonomy" id="79078"/>
    <lineage>
        <taxon>Eukaryota</taxon>
        <taxon>Viridiplantae</taxon>
        <taxon>Streptophyta</taxon>
        <taxon>Embryophyta</taxon>
        <taxon>Tracheophyta</taxon>
        <taxon>Spermatophyta</taxon>
        <taxon>Magnoliopsida</taxon>
        <taxon>eudicotyledons</taxon>
        <taxon>Gunneridae</taxon>
        <taxon>Pentapetalae</taxon>
        <taxon>rosids</taxon>
        <taxon>fabids</taxon>
        <taxon>Fabales</taxon>
        <taxon>Fabaceae</taxon>
        <taxon>Papilionoideae</taxon>
        <taxon>50 kb inversion clade</taxon>
        <taxon>dalbergioids sensu lato</taxon>
        <taxon>Dalbergieae</taxon>
        <taxon>Pterocarpus clade</taxon>
        <taxon>Stylosanthes</taxon>
    </lineage>
</organism>
<feature type="non-terminal residue" evidence="2">
    <location>
        <position position="77"/>
    </location>
</feature>
<comment type="caution">
    <text evidence="2">The sequence shown here is derived from an EMBL/GenBank/DDBJ whole genome shotgun (WGS) entry which is preliminary data.</text>
</comment>
<gene>
    <name evidence="2" type="ORF">PIB30_114173</name>
    <name evidence="1" type="ORF">PIB30_115144</name>
</gene>
<proteinExistence type="predicted"/>
<sequence>MNKKEAIEFLKEEFNITPHEKMVYRGLREARERVIGSEKEQYRKIRGYLIEITRSNPRSTALLEVIPIPQQLPVFDK</sequence>
<reference evidence="2 3" key="1">
    <citation type="journal article" date="2023" name="Plants (Basel)">
        <title>Bridging the Gap: Combining Genomics and Transcriptomics Approaches to Understand Stylosanthes scabra, an Orphan Legume from the Brazilian Caatinga.</title>
        <authorList>
            <person name="Ferreira-Neto J.R.C."/>
            <person name="da Silva M.D."/>
            <person name="Binneck E."/>
            <person name="de Melo N.F."/>
            <person name="da Silva R.H."/>
            <person name="de Melo A.L.T.M."/>
            <person name="Pandolfi V."/>
            <person name="Bustamante F.O."/>
            <person name="Brasileiro-Vidal A.C."/>
            <person name="Benko-Iseppon A.M."/>
        </authorList>
    </citation>
    <scope>NUCLEOTIDE SEQUENCE [LARGE SCALE GENOMIC DNA]</scope>
    <source>
        <tissue evidence="2">Leaves</tissue>
    </source>
</reference>
<dbReference type="EMBL" id="JASCZI010191370">
    <property type="protein sequence ID" value="MED6191241.1"/>
    <property type="molecule type" value="Genomic_DNA"/>
</dbReference>
<dbReference type="EMBL" id="JASCZI010072306">
    <property type="protein sequence ID" value="MED6142576.1"/>
    <property type="molecule type" value="Genomic_DNA"/>
</dbReference>
<name>A0ABU6X0G6_9FABA</name>
<reference evidence="2" key="2">
    <citation type="submission" date="2023-01" db="EMBL/GenBank/DDBJ databases">
        <authorList>
            <person name="Ferreira-Neto J.R.C."/>
            <person name="Da Silva M.D."/>
            <person name="Binneck E."/>
            <person name="De Melo N.F."/>
            <person name="Da Silva R.H."/>
            <person name="De Melo A.L.T.M."/>
            <person name="Pandolfi V."/>
            <person name="Bustamante F.O."/>
            <person name="Brasileiro-Vidal A.C."/>
            <person name="Benko-Iseppon A.M."/>
        </authorList>
    </citation>
    <scope>NUCLEOTIDE SEQUENCE</scope>
    <source>
        <tissue evidence="2">Leaves</tissue>
    </source>
</reference>